<evidence type="ECO:0000313" key="1">
    <source>
        <dbReference type="EMBL" id="KAK9223665.1"/>
    </source>
</evidence>
<proteinExistence type="predicted"/>
<dbReference type="Proteomes" id="UP001428341">
    <property type="component" value="Unassembled WGS sequence"/>
</dbReference>
<gene>
    <name evidence="1" type="ORF">WN944_012111</name>
</gene>
<reference evidence="1 2" key="1">
    <citation type="submission" date="2024-05" db="EMBL/GenBank/DDBJ databases">
        <title>Haplotype-resolved chromosome-level genome assembly of Huyou (Citrus changshanensis).</title>
        <authorList>
            <person name="Miao C."/>
            <person name="Chen W."/>
            <person name="Wu Y."/>
            <person name="Wang L."/>
            <person name="Zhao S."/>
            <person name="Grierson D."/>
            <person name="Xu C."/>
            <person name="Chen K."/>
        </authorList>
    </citation>
    <scope>NUCLEOTIDE SEQUENCE [LARGE SCALE GENOMIC DNA]</scope>
    <source>
        <strain evidence="1">01-14</strain>
        <tissue evidence="1">Leaf</tissue>
    </source>
</reference>
<protein>
    <submittedName>
        <fullName evidence="1">Uncharacterized protein</fullName>
    </submittedName>
</protein>
<dbReference type="AlphaFoldDB" id="A0AAP0MUL6"/>
<organism evidence="1 2">
    <name type="scientific">Citrus x changshan-huyou</name>
    <dbReference type="NCBI Taxonomy" id="2935761"/>
    <lineage>
        <taxon>Eukaryota</taxon>
        <taxon>Viridiplantae</taxon>
        <taxon>Streptophyta</taxon>
        <taxon>Embryophyta</taxon>
        <taxon>Tracheophyta</taxon>
        <taxon>Spermatophyta</taxon>
        <taxon>Magnoliopsida</taxon>
        <taxon>eudicotyledons</taxon>
        <taxon>Gunneridae</taxon>
        <taxon>Pentapetalae</taxon>
        <taxon>rosids</taxon>
        <taxon>malvids</taxon>
        <taxon>Sapindales</taxon>
        <taxon>Rutaceae</taxon>
        <taxon>Aurantioideae</taxon>
        <taxon>Citrus</taxon>
    </lineage>
</organism>
<comment type="caution">
    <text evidence="1">The sequence shown here is derived from an EMBL/GenBank/DDBJ whole genome shotgun (WGS) entry which is preliminary data.</text>
</comment>
<keyword evidence="2" id="KW-1185">Reference proteome</keyword>
<evidence type="ECO:0000313" key="2">
    <source>
        <dbReference type="Proteomes" id="UP001428341"/>
    </source>
</evidence>
<name>A0AAP0MUL6_9ROSI</name>
<accession>A0AAP0MUL6</accession>
<dbReference type="EMBL" id="JBCGBO010000002">
    <property type="protein sequence ID" value="KAK9223665.1"/>
    <property type="molecule type" value="Genomic_DNA"/>
</dbReference>
<sequence length="110" mass="11666">MLEELIFDEGTLQHKEEGNFDINISGSKSETVLAGAAAKIATAEEEAVDSVRVLACCGVVETAEESVAAAGVSGQRREEKVEVGLRSPVPAESCCIWAIMSEPQADLTRE</sequence>